<dbReference type="Proteomes" id="UP001500618">
    <property type="component" value="Unassembled WGS sequence"/>
</dbReference>
<dbReference type="PANTHER" id="PTHR10961">
    <property type="entry name" value="PEROXISOMAL SARCOSINE OXIDASE"/>
    <property type="match status" value="1"/>
</dbReference>
<dbReference type="NCBIfam" id="NF008425">
    <property type="entry name" value="PRK11259.1"/>
    <property type="match status" value="1"/>
</dbReference>
<evidence type="ECO:0000313" key="7">
    <source>
        <dbReference type="Proteomes" id="UP001500618"/>
    </source>
</evidence>
<accession>A0ABN2I9L5</accession>
<gene>
    <name evidence="6" type="primary">solA_2</name>
    <name evidence="6" type="ORF">GCM10009765_58030</name>
</gene>
<dbReference type="SUPFAM" id="SSF54373">
    <property type="entry name" value="FAD-linked reductases, C-terminal domain"/>
    <property type="match status" value="1"/>
</dbReference>
<reference evidence="6 7" key="1">
    <citation type="journal article" date="2019" name="Int. J. Syst. Evol. Microbiol.">
        <title>The Global Catalogue of Microorganisms (GCM) 10K type strain sequencing project: providing services to taxonomists for standard genome sequencing and annotation.</title>
        <authorList>
            <consortium name="The Broad Institute Genomics Platform"/>
            <consortium name="The Broad Institute Genome Sequencing Center for Infectious Disease"/>
            <person name="Wu L."/>
            <person name="Ma J."/>
        </authorList>
    </citation>
    <scope>NUCLEOTIDE SEQUENCE [LARGE SCALE GENOMIC DNA]</scope>
    <source>
        <strain evidence="6 7">JCM 14718</strain>
    </source>
</reference>
<dbReference type="EMBL" id="BAAANY010000023">
    <property type="protein sequence ID" value="GAA1700888.1"/>
    <property type="molecule type" value="Genomic_DNA"/>
</dbReference>
<evidence type="ECO:0000256" key="4">
    <source>
        <dbReference type="ARBA" id="ARBA00023002"/>
    </source>
</evidence>
<comment type="caution">
    <text evidence="6">The sequence shown here is derived from an EMBL/GenBank/DDBJ whole genome shotgun (WGS) entry which is preliminary data.</text>
</comment>
<keyword evidence="3" id="KW-0274">FAD</keyword>
<keyword evidence="7" id="KW-1185">Reference proteome</keyword>
<evidence type="ECO:0000256" key="3">
    <source>
        <dbReference type="ARBA" id="ARBA00022827"/>
    </source>
</evidence>
<evidence type="ECO:0000256" key="2">
    <source>
        <dbReference type="ARBA" id="ARBA00022630"/>
    </source>
</evidence>
<name>A0ABN2I9L5_9ACTN</name>
<dbReference type="InterPro" id="IPR045170">
    <property type="entry name" value="MTOX"/>
</dbReference>
<protein>
    <submittedName>
        <fullName evidence="6">N-methyl-L-tryptophan oxidase</fullName>
    </submittedName>
</protein>
<dbReference type="InterPro" id="IPR036188">
    <property type="entry name" value="FAD/NAD-bd_sf"/>
</dbReference>
<dbReference type="PANTHER" id="PTHR10961:SF7">
    <property type="entry name" value="FAD DEPENDENT OXIDOREDUCTASE DOMAIN-CONTAINING PROTEIN"/>
    <property type="match status" value="1"/>
</dbReference>
<dbReference type="Gene3D" id="3.50.50.60">
    <property type="entry name" value="FAD/NAD(P)-binding domain"/>
    <property type="match status" value="1"/>
</dbReference>
<dbReference type="SUPFAM" id="SSF51905">
    <property type="entry name" value="FAD/NAD(P)-binding domain"/>
    <property type="match status" value="1"/>
</dbReference>
<dbReference type="Gene3D" id="3.30.9.10">
    <property type="entry name" value="D-Amino Acid Oxidase, subunit A, domain 2"/>
    <property type="match status" value="1"/>
</dbReference>
<evidence type="ECO:0000259" key="5">
    <source>
        <dbReference type="Pfam" id="PF01266"/>
    </source>
</evidence>
<dbReference type="InterPro" id="IPR006076">
    <property type="entry name" value="FAD-dep_OxRdtase"/>
</dbReference>
<dbReference type="Pfam" id="PF01266">
    <property type="entry name" value="DAO"/>
    <property type="match status" value="1"/>
</dbReference>
<keyword evidence="4" id="KW-0560">Oxidoreductase</keyword>
<evidence type="ECO:0000313" key="6">
    <source>
        <dbReference type="EMBL" id="GAA1700888.1"/>
    </source>
</evidence>
<dbReference type="RefSeq" id="WP_344313504.1">
    <property type="nucleotide sequence ID" value="NZ_BAAANY010000023.1"/>
</dbReference>
<sequence length="381" mass="41719">MSFDVIVIGLGGMGSAAAYQLARRGQRVLGLERYGPAHNRGSSHGGSRITRQAYFEDPAYVPLLLRATQMWESIEKESGRRIFYRTGGVMIGRPDSLTVSGSRRSAEEWDLPHEMLDAGEIRRRFPTMRPEPDEIALYEANAGLVVPEASVAAHLALAARSGAELHFEEPVLSWHAGDAGVRVTTADGVYTADRLVICPGAWAADVLADLGLPFRVERQVQFWFRPRGGTDAFLVDRHPIFVWEGGEGRQFYGFGVHHREQPGVKVAFFRGGATCTPETIDRTVRPEEVAAMAAFVGRHIPDLPGEFLRAATCMYTNTPDEHFVISVHPAHPQVVVACGFSGHGFKFVPVVGEILADLSIDGATRHPIALFDPARLTQLAV</sequence>
<evidence type="ECO:0000256" key="1">
    <source>
        <dbReference type="ARBA" id="ARBA00001974"/>
    </source>
</evidence>
<comment type="cofactor">
    <cofactor evidence="1">
        <name>FAD</name>
        <dbReference type="ChEBI" id="CHEBI:57692"/>
    </cofactor>
</comment>
<proteinExistence type="predicted"/>
<feature type="domain" description="FAD dependent oxidoreductase" evidence="5">
    <location>
        <begin position="4"/>
        <end position="358"/>
    </location>
</feature>
<keyword evidence="2" id="KW-0285">Flavoprotein</keyword>
<organism evidence="6 7">
    <name type="scientific">Fodinicola feengrottensis</name>
    <dbReference type="NCBI Taxonomy" id="435914"/>
    <lineage>
        <taxon>Bacteria</taxon>
        <taxon>Bacillati</taxon>
        <taxon>Actinomycetota</taxon>
        <taxon>Actinomycetes</taxon>
        <taxon>Mycobacteriales</taxon>
        <taxon>Fodinicola</taxon>
    </lineage>
</organism>